<protein>
    <submittedName>
        <fullName evidence="2">Uncharacterized protein</fullName>
    </submittedName>
</protein>
<evidence type="ECO:0000313" key="3">
    <source>
        <dbReference type="Proteomes" id="UP000288587"/>
    </source>
</evidence>
<comment type="caution">
    <text evidence="2">The sequence shown here is derived from an EMBL/GenBank/DDBJ whole genome shotgun (WGS) entry which is preliminary data.</text>
</comment>
<gene>
    <name evidence="2" type="ORF">EOD73_11550</name>
</gene>
<evidence type="ECO:0000256" key="1">
    <source>
        <dbReference type="SAM" id="Phobius"/>
    </source>
</evidence>
<proteinExistence type="predicted"/>
<keyword evidence="1" id="KW-1133">Transmembrane helix</keyword>
<accession>A0A3S2UU72</accession>
<dbReference type="Proteomes" id="UP000288587">
    <property type="component" value="Unassembled WGS sequence"/>
</dbReference>
<feature type="transmembrane region" description="Helical" evidence="1">
    <location>
        <begin position="40"/>
        <end position="64"/>
    </location>
</feature>
<keyword evidence="1" id="KW-0812">Transmembrane</keyword>
<keyword evidence="3" id="KW-1185">Reference proteome</keyword>
<feature type="transmembrane region" description="Helical" evidence="1">
    <location>
        <begin position="76"/>
        <end position="100"/>
    </location>
</feature>
<dbReference type="RefSeq" id="WP_127683159.1">
    <property type="nucleotide sequence ID" value="NZ_SACM01000003.1"/>
</dbReference>
<reference evidence="2 3" key="1">
    <citation type="submission" date="2019-01" db="EMBL/GenBank/DDBJ databases">
        <authorList>
            <person name="Chen W.-M."/>
        </authorList>
    </citation>
    <scope>NUCLEOTIDE SEQUENCE [LARGE SCALE GENOMIC DNA]</scope>
    <source>
        <strain evidence="2 3">CCP-18</strain>
    </source>
</reference>
<evidence type="ECO:0000313" key="2">
    <source>
        <dbReference type="EMBL" id="RVT84757.1"/>
    </source>
</evidence>
<feature type="transmembrane region" description="Helical" evidence="1">
    <location>
        <begin position="9"/>
        <end position="28"/>
    </location>
</feature>
<organism evidence="2 3">
    <name type="scientific">Inhella crocodyli</name>
    <dbReference type="NCBI Taxonomy" id="2499851"/>
    <lineage>
        <taxon>Bacteria</taxon>
        <taxon>Pseudomonadati</taxon>
        <taxon>Pseudomonadota</taxon>
        <taxon>Betaproteobacteria</taxon>
        <taxon>Burkholderiales</taxon>
        <taxon>Sphaerotilaceae</taxon>
        <taxon>Inhella</taxon>
    </lineage>
</organism>
<keyword evidence="1" id="KW-0472">Membrane</keyword>
<sequence>MSVRAPRGAPWLALALGALNVLLVQLIVQQALGLDLLGAVAWLLLPVGTLLGSGAAMAGFVWVARQRAYRADRWDLVLLAAVGLALPGLALGVQHAWIFWDVPAAWTWAQFKGHAVLAIEGAQSFVWVPEHGFYASALGSLGWAVLVPKLATALAVAKIAHSASGGGSDFPGRDGFTAPR</sequence>
<dbReference type="AlphaFoldDB" id="A0A3S2UU72"/>
<dbReference type="EMBL" id="SACM01000003">
    <property type="protein sequence ID" value="RVT84757.1"/>
    <property type="molecule type" value="Genomic_DNA"/>
</dbReference>
<name>A0A3S2UU72_9BURK</name>
<feature type="transmembrane region" description="Helical" evidence="1">
    <location>
        <begin position="133"/>
        <end position="157"/>
    </location>
</feature>